<feature type="binding site" evidence="6">
    <location>
        <position position="114"/>
    </location>
    <ligand>
        <name>Zn(2+)</name>
        <dbReference type="ChEBI" id="CHEBI:29105"/>
        <label>1</label>
    </ligand>
</feature>
<dbReference type="InterPro" id="IPR003090">
    <property type="entry name" value="Alpha-crystallin_N"/>
</dbReference>
<dbReference type="InterPro" id="IPR008978">
    <property type="entry name" value="HSP20-like_chaperone"/>
</dbReference>
<evidence type="ECO:0000256" key="7">
    <source>
        <dbReference type="PROSITE-ProRule" id="PRU00285"/>
    </source>
</evidence>
<sequence>MSLVPFLFDEPLYPYIRPSRILNQQFGLGLADDDLFQPLLLNNRLLARTPAGYLRNWHSQAAAQDTGSTISMDKDKFQANLDVQQFKPEEITVKVTGENVLTIEGKHEEKQDQHGYISRHFVRRYVVPKSYDIGRVESKLSSDGVLTITAPPSSTEAVEHKSIPIAQTGEPAKQQQAVEQKKIKIITVLFNFCM</sequence>
<dbReference type="GO" id="GO:0005212">
    <property type="term" value="F:structural constituent of eye lens"/>
    <property type="evidence" value="ECO:0007669"/>
    <property type="project" value="UniProtKB-KW"/>
</dbReference>
<dbReference type="InterPro" id="IPR055269">
    <property type="entry name" value="Alpha-crystallin/HSP_16"/>
</dbReference>
<evidence type="ECO:0000256" key="1">
    <source>
        <dbReference type="ARBA" id="ARBA00022613"/>
    </source>
</evidence>
<dbReference type="Gene3D" id="2.60.40.790">
    <property type="match status" value="1"/>
</dbReference>
<keyword evidence="2 6" id="KW-0479">Metal-binding</keyword>
<dbReference type="Pfam" id="PF00525">
    <property type="entry name" value="Crystallin"/>
    <property type="match status" value="1"/>
</dbReference>
<dbReference type="OrthoDB" id="1431247at2759"/>
<keyword evidence="4" id="KW-0346">Stress response</keyword>
<accession>J3JT79</accession>
<proteinExistence type="evidence at transcript level"/>
<keyword evidence="1" id="KW-0273">Eye lens protein</keyword>
<dbReference type="GO" id="GO:0042026">
    <property type="term" value="P:protein refolding"/>
    <property type="evidence" value="ECO:0007669"/>
    <property type="project" value="TreeGrafter"/>
</dbReference>
<evidence type="ECO:0000256" key="5">
    <source>
        <dbReference type="PIRNR" id="PIRNR036514"/>
    </source>
</evidence>
<dbReference type="GO" id="GO:0005634">
    <property type="term" value="C:nucleus"/>
    <property type="evidence" value="ECO:0007669"/>
    <property type="project" value="TreeGrafter"/>
</dbReference>
<reference evidence="10" key="1">
    <citation type="journal article" date="2012" name="Insect Biochem. Mol. Biol.">
        <title>Transcriptome and full-length cDNA resources for the mountain pine beetle, Dendroctonus ponderosae Hopkins, a major insect pest of pine forests.</title>
        <authorList>
            <person name="Keeling C.I."/>
            <person name="Henderson H."/>
            <person name="Li M."/>
            <person name="Yuen M."/>
            <person name="Clark E.L."/>
            <person name="Fraser J.D."/>
            <person name="Huber D.P."/>
            <person name="Liao N.Y."/>
            <person name="Roderick Docking T."/>
            <person name="Birol I."/>
            <person name="Chan S.K."/>
            <person name="Taylor G.A."/>
            <person name="Palmquist D."/>
            <person name="Jones S.J."/>
            <person name="Bohlmann J."/>
        </authorList>
    </citation>
    <scope>NUCLEOTIDE SEQUENCE</scope>
    <source>
        <tissue evidence="10">Midgut and adhering fatbody of emerged adults of both sexes 1</tissue>
    </source>
</reference>
<evidence type="ECO:0000256" key="2">
    <source>
        <dbReference type="ARBA" id="ARBA00022723"/>
    </source>
</evidence>
<dbReference type="EMBL" id="BT126435">
    <property type="protein sequence ID" value="AEE61399.1"/>
    <property type="molecule type" value="mRNA"/>
</dbReference>
<organism evidence="10">
    <name type="scientific">Dendroctonus ponderosae</name>
    <name type="common">Mountain pine beetle</name>
    <dbReference type="NCBI Taxonomy" id="77166"/>
    <lineage>
        <taxon>Eukaryota</taxon>
        <taxon>Metazoa</taxon>
        <taxon>Ecdysozoa</taxon>
        <taxon>Arthropoda</taxon>
        <taxon>Hexapoda</taxon>
        <taxon>Insecta</taxon>
        <taxon>Pterygota</taxon>
        <taxon>Neoptera</taxon>
        <taxon>Endopterygota</taxon>
        <taxon>Coleoptera</taxon>
        <taxon>Polyphaga</taxon>
        <taxon>Cucujiformia</taxon>
        <taxon>Curculionidae</taxon>
        <taxon>Scolytinae</taxon>
        <taxon>Dendroctonus</taxon>
    </lineage>
</organism>
<evidence type="ECO:0000259" key="9">
    <source>
        <dbReference type="PROSITE" id="PS01031"/>
    </source>
</evidence>
<dbReference type="CDD" id="cd06526">
    <property type="entry name" value="metazoan_ACD"/>
    <property type="match status" value="1"/>
</dbReference>
<evidence type="ECO:0000256" key="8">
    <source>
        <dbReference type="RuleBase" id="RU003616"/>
    </source>
</evidence>
<evidence type="ECO:0000313" key="10">
    <source>
        <dbReference type="EMBL" id="AEE61399.1"/>
    </source>
</evidence>
<feature type="binding site" evidence="6">
    <location>
        <position position="109"/>
    </location>
    <ligand>
        <name>Zn(2+)</name>
        <dbReference type="ChEBI" id="CHEBI:29105"/>
        <label>1</label>
    </ligand>
</feature>
<name>J3JT79_DENPD</name>
<dbReference type="InterPro" id="IPR001436">
    <property type="entry name" value="Alpha-crystallin/sHSP_animal"/>
</dbReference>
<dbReference type="PANTHER" id="PTHR45640">
    <property type="entry name" value="HEAT SHOCK PROTEIN HSP-12.2-RELATED"/>
    <property type="match status" value="1"/>
</dbReference>
<dbReference type="GO" id="GO:0051082">
    <property type="term" value="F:unfolded protein binding"/>
    <property type="evidence" value="ECO:0007669"/>
    <property type="project" value="TreeGrafter"/>
</dbReference>
<evidence type="ECO:0000256" key="4">
    <source>
        <dbReference type="ARBA" id="ARBA00023016"/>
    </source>
</evidence>
<dbReference type="PIRSF" id="PIRSF036514">
    <property type="entry name" value="Sm_HSP_B1"/>
    <property type="match status" value="1"/>
</dbReference>
<comment type="similarity">
    <text evidence="5 7 8">Belongs to the small heat shock protein (HSP20) family.</text>
</comment>
<evidence type="ECO:0000256" key="6">
    <source>
        <dbReference type="PIRSR" id="PIRSR036514-1"/>
    </source>
</evidence>
<protein>
    <recommendedName>
        <fullName evidence="9">SHSP domain-containing protein</fullName>
    </recommendedName>
</protein>
<dbReference type="InterPro" id="IPR002068">
    <property type="entry name" value="A-crystallin/Hsp20_dom"/>
</dbReference>
<feature type="domain" description="SHSP" evidence="9">
    <location>
        <begin position="59"/>
        <end position="168"/>
    </location>
</feature>
<dbReference type="HOGENOM" id="CLU_095001_1_0_1"/>
<feature type="binding site" evidence="6">
    <location>
        <position position="107"/>
    </location>
    <ligand>
        <name>Zn(2+)</name>
        <dbReference type="ChEBI" id="CHEBI:29105"/>
        <label>2</label>
    </ligand>
</feature>
<dbReference type="PANTHER" id="PTHR45640:SF13">
    <property type="entry name" value="HEAT SHOCK PROTEIN 22-RELATED"/>
    <property type="match status" value="1"/>
</dbReference>
<dbReference type="SUPFAM" id="SSF49764">
    <property type="entry name" value="HSP20-like chaperones"/>
    <property type="match status" value="1"/>
</dbReference>
<dbReference type="GO" id="GO:0009408">
    <property type="term" value="P:response to heat"/>
    <property type="evidence" value="ECO:0007669"/>
    <property type="project" value="UniProtKB-ARBA"/>
</dbReference>
<keyword evidence="3 6" id="KW-0862">Zinc</keyword>
<dbReference type="PROSITE" id="PS01031">
    <property type="entry name" value="SHSP"/>
    <property type="match status" value="1"/>
</dbReference>
<dbReference type="AlphaFoldDB" id="J3JT79"/>
<evidence type="ECO:0000256" key="3">
    <source>
        <dbReference type="ARBA" id="ARBA00022833"/>
    </source>
</evidence>
<dbReference type="GO" id="GO:0005737">
    <property type="term" value="C:cytoplasm"/>
    <property type="evidence" value="ECO:0007669"/>
    <property type="project" value="TreeGrafter"/>
</dbReference>
<dbReference type="PRINTS" id="PR00299">
    <property type="entry name" value="ACRYSTALLIN"/>
</dbReference>
<dbReference type="Pfam" id="PF00011">
    <property type="entry name" value="HSP20"/>
    <property type="match status" value="1"/>
</dbReference>
<dbReference type="GO" id="GO:0046872">
    <property type="term" value="F:metal ion binding"/>
    <property type="evidence" value="ECO:0007669"/>
    <property type="project" value="UniProtKB-KW"/>
</dbReference>